<feature type="transmembrane region" description="Helical" evidence="1">
    <location>
        <begin position="94"/>
        <end position="113"/>
    </location>
</feature>
<evidence type="ECO:0000313" key="3">
    <source>
        <dbReference type="Proteomes" id="UP000823401"/>
    </source>
</evidence>
<protein>
    <recommendedName>
        <fullName evidence="4">DUF340 domain-containing protein</fullName>
    </recommendedName>
</protein>
<feature type="transmembrane region" description="Helical" evidence="1">
    <location>
        <begin position="39"/>
        <end position="55"/>
    </location>
</feature>
<evidence type="ECO:0008006" key="4">
    <source>
        <dbReference type="Google" id="ProtNLM"/>
    </source>
</evidence>
<keyword evidence="1" id="KW-0812">Transmembrane</keyword>
<organism evidence="2 3">
    <name type="scientific">Ruoffia tabacinasalis</name>
    <dbReference type="NCBI Taxonomy" id="87458"/>
    <lineage>
        <taxon>Bacteria</taxon>
        <taxon>Bacillati</taxon>
        <taxon>Bacillota</taxon>
        <taxon>Bacilli</taxon>
        <taxon>Lactobacillales</taxon>
        <taxon>Aerococcaceae</taxon>
        <taxon>Ruoffia</taxon>
    </lineage>
</organism>
<proteinExistence type="predicted"/>
<dbReference type="Proteomes" id="UP000823401">
    <property type="component" value="Unassembled WGS sequence"/>
</dbReference>
<evidence type="ECO:0000256" key="1">
    <source>
        <dbReference type="SAM" id="Phobius"/>
    </source>
</evidence>
<name>A0ABS0LGB4_9LACT</name>
<feature type="transmembrane region" description="Helical" evidence="1">
    <location>
        <begin position="125"/>
        <end position="148"/>
    </location>
</feature>
<accession>A0ABS0LGB4</accession>
<evidence type="ECO:0000313" key="2">
    <source>
        <dbReference type="EMBL" id="MBG9977297.1"/>
    </source>
</evidence>
<dbReference type="RefSeq" id="WP_197103204.1">
    <property type="nucleotide sequence ID" value="NZ_JACCEL010000001.1"/>
</dbReference>
<feature type="transmembrane region" description="Helical" evidence="1">
    <location>
        <begin position="12"/>
        <end position="33"/>
    </location>
</feature>
<keyword evidence="1" id="KW-0472">Membrane</keyword>
<reference evidence="2 3" key="1">
    <citation type="submission" date="2020-07" db="EMBL/GenBank/DDBJ databases">
        <title>Facklamia lactis sp. nov., isolated from raw milk.</title>
        <authorList>
            <person name="Doll E.V."/>
            <person name="Huptas C."/>
            <person name="Staib L."/>
            <person name="Wenning M."/>
            <person name="Scherer S."/>
        </authorList>
    </citation>
    <scope>NUCLEOTIDE SEQUENCE [LARGE SCALE GENOMIC DNA]</scope>
    <source>
        <strain evidence="2 3">DSM 104272</strain>
    </source>
</reference>
<keyword evidence="3" id="KW-1185">Reference proteome</keyword>
<dbReference type="EMBL" id="JACCEL010000001">
    <property type="protein sequence ID" value="MBG9977297.1"/>
    <property type="molecule type" value="Genomic_DNA"/>
</dbReference>
<sequence length="151" mass="16167">MKQINLQLVLDWLIVLIISGGIAIIGNTIGYGATFTESFQGMIWLVIFTLIGFLLKEMIPFDLPSVAYISAIAILACLPVSPIATAVITSVEKVSLLALCTPILAYAGVTIGKDWPAFKKIGYKGVIVSLLVIIGTVLSCVVLAEVLLRIF</sequence>
<keyword evidence="1" id="KW-1133">Transmembrane helix</keyword>
<gene>
    <name evidence="2" type="ORF">HYQ42_00745</name>
</gene>
<feature type="transmembrane region" description="Helical" evidence="1">
    <location>
        <begin position="67"/>
        <end position="88"/>
    </location>
</feature>
<comment type="caution">
    <text evidence="2">The sequence shown here is derived from an EMBL/GenBank/DDBJ whole genome shotgun (WGS) entry which is preliminary data.</text>
</comment>